<proteinExistence type="inferred from homology"/>
<dbReference type="GO" id="GO:0004719">
    <property type="term" value="F:protein-L-isoaspartate (D-aspartate) O-methyltransferase activity"/>
    <property type="evidence" value="ECO:0007669"/>
    <property type="project" value="InterPro"/>
</dbReference>
<keyword evidence="5" id="KW-1185">Reference proteome</keyword>
<organism evidence="4 5">
    <name type="scientific">Kingella denitrificans ATCC 33394</name>
    <dbReference type="NCBI Taxonomy" id="888741"/>
    <lineage>
        <taxon>Bacteria</taxon>
        <taxon>Pseudomonadati</taxon>
        <taxon>Pseudomonadota</taxon>
        <taxon>Betaproteobacteria</taxon>
        <taxon>Neisseriales</taxon>
        <taxon>Neisseriaceae</taxon>
        <taxon>Kingella</taxon>
    </lineage>
</organism>
<evidence type="ECO:0000313" key="5">
    <source>
        <dbReference type="Proteomes" id="UP000004088"/>
    </source>
</evidence>
<dbReference type="EMBL" id="AEWV01000021">
    <property type="protein sequence ID" value="EGC17331.1"/>
    <property type="molecule type" value="Genomic_DNA"/>
</dbReference>
<dbReference type="HOGENOM" id="CLU_055432_2_1_4"/>
<dbReference type="SUPFAM" id="SSF53335">
    <property type="entry name" value="S-adenosyl-L-methionine-dependent methyltransferases"/>
    <property type="match status" value="1"/>
</dbReference>
<dbReference type="Pfam" id="PF01135">
    <property type="entry name" value="PCMT"/>
    <property type="match status" value="1"/>
</dbReference>
<dbReference type="InterPro" id="IPR000682">
    <property type="entry name" value="PCMT"/>
</dbReference>
<keyword evidence="4" id="KW-0489">Methyltransferase</keyword>
<comment type="similarity">
    <text evidence="1">Belongs to the methyltransferase superfamily. L-isoaspartyl/D-aspartyl protein methyltransferase family.</text>
</comment>
<sequence length="215" mass="23638">MDFQQARFNMVEQQIRPWDVLNFDLLDALESIPREKFVQENQQGYAYADISLALPNGGRMLEPKIVARMIQGLSLTKTDRVLEVGTGSGYATAVLATLAGSVRTFDTDGSQQARAKAALQQLGFDNIQYQTEDGLAAQSERYDAIYVGGALREVPEALLQSLNDGGRMVVVVGGSPVQCCLQIIKQGDTFTQKTLFDTQIVYLNEQGGKADLFDF</sequence>
<dbReference type="Gene3D" id="3.40.50.150">
    <property type="entry name" value="Vaccinia Virus protein VP39"/>
    <property type="match status" value="1"/>
</dbReference>
<gene>
    <name evidence="4" type="primary">pcm</name>
    <name evidence="4" type="ORF">HMPREF9098_1347</name>
</gene>
<dbReference type="CDD" id="cd02440">
    <property type="entry name" value="AdoMet_MTases"/>
    <property type="match status" value="1"/>
</dbReference>
<keyword evidence="4" id="KW-0808">Transferase</keyword>
<dbReference type="AlphaFoldDB" id="F0EZL0"/>
<dbReference type="GO" id="GO:0005737">
    <property type="term" value="C:cytoplasm"/>
    <property type="evidence" value="ECO:0007669"/>
    <property type="project" value="TreeGrafter"/>
</dbReference>
<dbReference type="RefSeq" id="WP_003782927.1">
    <property type="nucleotide sequence ID" value="NZ_GL870929.1"/>
</dbReference>
<dbReference type="PANTHER" id="PTHR11579:SF18">
    <property type="entry name" value="PROTEIN-L-ISOASPARTATE O-METHYLTRANSFERASE"/>
    <property type="match status" value="1"/>
</dbReference>
<name>F0EZL0_9NEIS</name>
<evidence type="ECO:0000256" key="2">
    <source>
        <dbReference type="ARBA" id="ARBA00013346"/>
    </source>
</evidence>
<evidence type="ECO:0000256" key="1">
    <source>
        <dbReference type="ARBA" id="ARBA00005369"/>
    </source>
</evidence>
<evidence type="ECO:0000256" key="3">
    <source>
        <dbReference type="ARBA" id="ARBA00030757"/>
    </source>
</evidence>
<reference evidence="4 5" key="1">
    <citation type="submission" date="2011-01" db="EMBL/GenBank/DDBJ databases">
        <authorList>
            <person name="Muzny D."/>
            <person name="Qin X."/>
            <person name="Deng J."/>
            <person name="Jiang H."/>
            <person name="Liu Y."/>
            <person name="Qu J."/>
            <person name="Song X.-Z."/>
            <person name="Zhang L."/>
            <person name="Thornton R."/>
            <person name="Coyle M."/>
            <person name="Francisco L."/>
            <person name="Jackson L."/>
            <person name="Javaid M."/>
            <person name="Korchina V."/>
            <person name="Kovar C."/>
            <person name="Mata R."/>
            <person name="Mathew T."/>
            <person name="Ngo R."/>
            <person name="Nguyen L."/>
            <person name="Nguyen N."/>
            <person name="Okwuonu G."/>
            <person name="Ongeri F."/>
            <person name="Pham C."/>
            <person name="Simmons D."/>
            <person name="Wilczek-Boney K."/>
            <person name="Hale W."/>
            <person name="Jakkamsetti A."/>
            <person name="Pham P."/>
            <person name="Ruth R."/>
            <person name="San Lucas F."/>
            <person name="Warren J."/>
            <person name="Zhang J."/>
            <person name="Zhao Z."/>
            <person name="Zhou C."/>
            <person name="Zhu D."/>
            <person name="Lee S."/>
            <person name="Bess C."/>
            <person name="Blankenburg K."/>
            <person name="Forbes L."/>
            <person name="Fu Q."/>
            <person name="Gubbala S."/>
            <person name="Hirani K."/>
            <person name="Jayaseelan J.C."/>
            <person name="Lara F."/>
            <person name="Munidasa M."/>
            <person name="Palculict T."/>
            <person name="Patil S."/>
            <person name="Pu L.-L."/>
            <person name="Saada N."/>
            <person name="Tang L."/>
            <person name="Weissenberger G."/>
            <person name="Zhu Y."/>
            <person name="Hemphill L."/>
            <person name="Shang Y."/>
            <person name="Youmans B."/>
            <person name="Ayvaz T."/>
            <person name="Ross M."/>
            <person name="Santibanez J."/>
            <person name="Aqrawi P."/>
            <person name="Gross S."/>
            <person name="Joshi V."/>
            <person name="Fowler G."/>
            <person name="Nazareth L."/>
            <person name="Reid J."/>
            <person name="Worley K."/>
            <person name="Petrosino J."/>
            <person name="Highlander S."/>
            <person name="Gibbs R."/>
        </authorList>
    </citation>
    <scope>NUCLEOTIDE SEQUENCE [LARGE SCALE GENOMIC DNA]</scope>
    <source>
        <strain evidence="4 5">ATCC 33394</strain>
    </source>
</reference>
<comment type="caution">
    <text evidence="4">The sequence shown here is derived from an EMBL/GenBank/DDBJ whole genome shotgun (WGS) entry which is preliminary data.</text>
</comment>
<accession>F0EZL0</accession>
<dbReference type="PANTHER" id="PTHR11579">
    <property type="entry name" value="PROTEIN-L-ISOASPARTATE O-METHYLTRANSFERASE"/>
    <property type="match status" value="1"/>
</dbReference>
<dbReference type="InterPro" id="IPR029063">
    <property type="entry name" value="SAM-dependent_MTases_sf"/>
</dbReference>
<dbReference type="Proteomes" id="UP000004088">
    <property type="component" value="Unassembled WGS sequence"/>
</dbReference>
<evidence type="ECO:0000313" key="4">
    <source>
        <dbReference type="EMBL" id="EGC17331.1"/>
    </source>
</evidence>
<dbReference type="STRING" id="888741.HMPREF9098_1347"/>
<dbReference type="GO" id="GO:0032259">
    <property type="term" value="P:methylation"/>
    <property type="evidence" value="ECO:0007669"/>
    <property type="project" value="UniProtKB-KW"/>
</dbReference>
<protein>
    <recommendedName>
        <fullName evidence="2">Protein-L-isoaspartate O-methyltransferase</fullName>
    </recommendedName>
    <alternativeName>
        <fullName evidence="3">Protein L-isoaspartyl methyltransferase</fullName>
    </alternativeName>
</protein>